<protein>
    <submittedName>
        <fullName evidence="9">Membrane protein DedA with SNARE-associated domain</fullName>
    </submittedName>
</protein>
<gene>
    <name evidence="9" type="ORF">J2T60_002600</name>
</gene>
<keyword evidence="3 7" id="KW-1003">Cell membrane</keyword>
<accession>A0ABT1GB79</accession>
<keyword evidence="10" id="KW-1185">Reference proteome</keyword>
<evidence type="ECO:0000256" key="2">
    <source>
        <dbReference type="ARBA" id="ARBA00010792"/>
    </source>
</evidence>
<keyword evidence="4 7" id="KW-0812">Transmembrane</keyword>
<comment type="similarity">
    <text evidence="2 7">Belongs to the DedA family.</text>
</comment>
<evidence type="ECO:0000313" key="10">
    <source>
        <dbReference type="Proteomes" id="UP001523550"/>
    </source>
</evidence>
<dbReference type="RefSeq" id="WP_253451103.1">
    <property type="nucleotide sequence ID" value="NZ_JALJYF010000003.1"/>
</dbReference>
<dbReference type="PANTHER" id="PTHR30353">
    <property type="entry name" value="INNER MEMBRANE PROTEIN DEDA-RELATED"/>
    <property type="match status" value="1"/>
</dbReference>
<evidence type="ECO:0000313" key="9">
    <source>
        <dbReference type="EMBL" id="MCP1728586.1"/>
    </source>
</evidence>
<evidence type="ECO:0000256" key="6">
    <source>
        <dbReference type="ARBA" id="ARBA00023136"/>
    </source>
</evidence>
<feature type="transmembrane region" description="Helical" evidence="7">
    <location>
        <begin position="21"/>
        <end position="54"/>
    </location>
</feature>
<feature type="transmembrane region" description="Helical" evidence="7">
    <location>
        <begin position="179"/>
        <end position="197"/>
    </location>
</feature>
<keyword evidence="6 7" id="KW-0472">Membrane</keyword>
<organism evidence="9 10">
    <name type="scientific">Natronospira proteinivora</name>
    <dbReference type="NCBI Taxonomy" id="1807133"/>
    <lineage>
        <taxon>Bacteria</taxon>
        <taxon>Pseudomonadati</taxon>
        <taxon>Pseudomonadota</taxon>
        <taxon>Gammaproteobacteria</taxon>
        <taxon>Natronospirales</taxon>
        <taxon>Natronospiraceae</taxon>
        <taxon>Natronospira</taxon>
    </lineage>
</organism>
<evidence type="ECO:0000256" key="3">
    <source>
        <dbReference type="ARBA" id="ARBA00022475"/>
    </source>
</evidence>
<feature type="transmembrane region" description="Helical" evidence="7">
    <location>
        <begin position="60"/>
        <end position="81"/>
    </location>
</feature>
<comment type="caution">
    <text evidence="9">The sequence shown here is derived from an EMBL/GenBank/DDBJ whole genome shotgun (WGS) entry which is preliminary data.</text>
</comment>
<name>A0ABT1GB79_9GAMM</name>
<dbReference type="Proteomes" id="UP001523550">
    <property type="component" value="Unassembled WGS sequence"/>
</dbReference>
<keyword evidence="5 7" id="KW-1133">Transmembrane helix</keyword>
<feature type="transmembrane region" description="Helical" evidence="7">
    <location>
        <begin position="146"/>
        <end position="167"/>
    </location>
</feature>
<dbReference type="InterPro" id="IPR032816">
    <property type="entry name" value="VTT_dom"/>
</dbReference>
<dbReference type="PANTHER" id="PTHR30353:SF15">
    <property type="entry name" value="INNER MEMBRANE PROTEIN YABI"/>
    <property type="match status" value="1"/>
</dbReference>
<proteinExistence type="inferred from homology"/>
<dbReference type="EMBL" id="JALJYF010000003">
    <property type="protein sequence ID" value="MCP1728586.1"/>
    <property type="molecule type" value="Genomic_DNA"/>
</dbReference>
<dbReference type="Pfam" id="PF09335">
    <property type="entry name" value="VTT_dom"/>
    <property type="match status" value="1"/>
</dbReference>
<sequence>MNELLVAELGQWMRTHYLMASLLIFLLIFLESLLLIGWFIPAVVLLVLAGGLIAVDALHVLPVTVAALSGAFLGASLNFWLGRRYRERLTRLWPFSRRPDLISRGRLFFRRYGSRSIFIARFTKPLRSLMPAVAGMVRMSPRRFMIANILSICVWAPGYLLVGFLAVGSVSLLPEPLRLPALALGIALILLGAVWNWRRRRLAAGA</sequence>
<feature type="domain" description="VTT" evidence="8">
    <location>
        <begin position="40"/>
        <end position="163"/>
    </location>
</feature>
<dbReference type="InterPro" id="IPR032818">
    <property type="entry name" value="DedA-like"/>
</dbReference>
<reference evidence="9 10" key="1">
    <citation type="submission" date="2022-03" db="EMBL/GenBank/DDBJ databases">
        <title>Genomic Encyclopedia of Type Strains, Phase III (KMG-III): the genomes of soil and plant-associated and newly described type strains.</title>
        <authorList>
            <person name="Whitman W."/>
        </authorList>
    </citation>
    <scope>NUCLEOTIDE SEQUENCE [LARGE SCALE GENOMIC DNA]</scope>
    <source>
        <strain evidence="9 10">BSker1</strain>
    </source>
</reference>
<comment type="subcellular location">
    <subcellularLocation>
        <location evidence="1 7">Cell membrane</location>
        <topology evidence="1 7">Multi-pass membrane protein</topology>
    </subcellularLocation>
</comment>
<evidence type="ECO:0000256" key="7">
    <source>
        <dbReference type="RuleBase" id="RU367016"/>
    </source>
</evidence>
<evidence type="ECO:0000256" key="1">
    <source>
        <dbReference type="ARBA" id="ARBA00004651"/>
    </source>
</evidence>
<evidence type="ECO:0000256" key="5">
    <source>
        <dbReference type="ARBA" id="ARBA00022989"/>
    </source>
</evidence>
<evidence type="ECO:0000256" key="4">
    <source>
        <dbReference type="ARBA" id="ARBA00022692"/>
    </source>
</evidence>
<evidence type="ECO:0000259" key="8">
    <source>
        <dbReference type="Pfam" id="PF09335"/>
    </source>
</evidence>